<dbReference type="InterPro" id="IPR004358">
    <property type="entry name" value="Sig_transdc_His_kin-like_C"/>
</dbReference>
<dbReference type="Pfam" id="PF02518">
    <property type="entry name" value="HATPase_c"/>
    <property type="match status" value="1"/>
</dbReference>
<dbReference type="SUPFAM" id="SSF55874">
    <property type="entry name" value="ATPase domain of HSP90 chaperone/DNA topoisomerase II/histidine kinase"/>
    <property type="match status" value="1"/>
</dbReference>
<evidence type="ECO:0000256" key="5">
    <source>
        <dbReference type="ARBA" id="ARBA00022679"/>
    </source>
</evidence>
<protein>
    <recommendedName>
        <fullName evidence="3">histidine kinase</fullName>
        <ecNumber evidence="3">2.7.13.3</ecNumber>
    </recommendedName>
</protein>
<keyword evidence="6 10" id="KW-0812">Transmembrane</keyword>
<dbReference type="EC" id="2.7.13.3" evidence="3"/>
<dbReference type="InterPro" id="IPR050428">
    <property type="entry name" value="TCS_sensor_his_kinase"/>
</dbReference>
<dbReference type="Gene3D" id="3.30.565.10">
    <property type="entry name" value="Histidine kinase-like ATPase, C-terminal domain"/>
    <property type="match status" value="1"/>
</dbReference>
<dbReference type="PANTHER" id="PTHR45436">
    <property type="entry name" value="SENSOR HISTIDINE KINASE YKOH"/>
    <property type="match status" value="1"/>
</dbReference>
<dbReference type="Gene3D" id="1.10.287.130">
    <property type="match status" value="1"/>
</dbReference>
<dbReference type="SUPFAM" id="SSF47384">
    <property type="entry name" value="Homodimeric domain of signal transducing histidine kinase"/>
    <property type="match status" value="1"/>
</dbReference>
<accession>A0A364RCF7</accession>
<evidence type="ECO:0000256" key="9">
    <source>
        <dbReference type="ARBA" id="ARBA00023136"/>
    </source>
</evidence>
<sequence>MKLQSKLTLFSAVSKIITLLLLIFLLPALINRVALHNTDKRLLEKKEQVFDIIQEKGIQYFINTETDMYGSYNLLKEEFISLEPIDASQIDNRIDNSYRKVEGDTLEYRVLSLAFAVEGGTYLLEIGRSLATIRETSDTMQRYASYFLVAIVLITVFIDLAFIKVLLHPLTLIIRRLQQISHPETFKPEELSTSTSDFVYLNTTINSMMMQMQEAFLKEKEFIGNVSHELLTPVTILQTRLENLLTDPALPEEMLVKMVESQRTLHRLKSIIQALLLISRIENEQYLRNEKVSIEALAHEVAEEVTERIEAKRLTLDLAIAEDLTCTANYSLLFTMLFNVVNNAIKYNRPGGAVTITGSFTEAGYQLTVTDTGVGIPETQLPHIFSRFKRLHAPDGVSHGLGLPIVETVARFHNIQLSIQSRPDQGTSFSFLFPQEFYVQPKV</sequence>
<gene>
    <name evidence="12" type="ORF">DP923_14835</name>
</gene>
<feature type="transmembrane region" description="Helical" evidence="10">
    <location>
        <begin position="143"/>
        <end position="167"/>
    </location>
</feature>
<dbReference type="InterPro" id="IPR003594">
    <property type="entry name" value="HATPase_dom"/>
</dbReference>
<dbReference type="PANTHER" id="PTHR45436:SF5">
    <property type="entry name" value="SENSOR HISTIDINE KINASE TRCS"/>
    <property type="match status" value="1"/>
</dbReference>
<feature type="domain" description="Histidine kinase" evidence="11">
    <location>
        <begin position="225"/>
        <end position="437"/>
    </location>
</feature>
<dbReference type="CDD" id="cd00075">
    <property type="entry name" value="HATPase"/>
    <property type="match status" value="1"/>
</dbReference>
<dbReference type="InterPro" id="IPR036890">
    <property type="entry name" value="HATPase_C_sf"/>
</dbReference>
<evidence type="ECO:0000256" key="8">
    <source>
        <dbReference type="ARBA" id="ARBA00022989"/>
    </source>
</evidence>
<keyword evidence="13" id="KW-1185">Reference proteome</keyword>
<comment type="caution">
    <text evidence="12">The sequence shown here is derived from an EMBL/GenBank/DDBJ whole genome shotgun (WGS) entry which is preliminary data.</text>
</comment>
<evidence type="ECO:0000259" key="11">
    <source>
        <dbReference type="PROSITE" id="PS50109"/>
    </source>
</evidence>
<organism evidence="12 13">
    <name type="scientific">Pontibacter arcticus</name>
    <dbReference type="NCBI Taxonomy" id="2080288"/>
    <lineage>
        <taxon>Bacteria</taxon>
        <taxon>Pseudomonadati</taxon>
        <taxon>Bacteroidota</taxon>
        <taxon>Cytophagia</taxon>
        <taxon>Cytophagales</taxon>
        <taxon>Hymenobacteraceae</taxon>
        <taxon>Pontibacter</taxon>
    </lineage>
</organism>
<reference evidence="12 13" key="1">
    <citation type="submission" date="2018-06" db="EMBL/GenBank/DDBJ databases">
        <authorList>
            <person name="Liu Z.-W."/>
        </authorList>
    </citation>
    <scope>NUCLEOTIDE SEQUENCE [LARGE SCALE GENOMIC DNA]</scope>
    <source>
        <strain evidence="12 13">2b14</strain>
    </source>
</reference>
<comment type="catalytic activity">
    <reaction evidence="1">
        <text>ATP + protein L-histidine = ADP + protein N-phospho-L-histidine.</text>
        <dbReference type="EC" id="2.7.13.3"/>
    </reaction>
</comment>
<evidence type="ECO:0000313" key="13">
    <source>
        <dbReference type="Proteomes" id="UP000251692"/>
    </source>
</evidence>
<evidence type="ECO:0000256" key="7">
    <source>
        <dbReference type="ARBA" id="ARBA00022777"/>
    </source>
</evidence>
<dbReference type="GO" id="GO:0000155">
    <property type="term" value="F:phosphorelay sensor kinase activity"/>
    <property type="evidence" value="ECO:0007669"/>
    <property type="project" value="InterPro"/>
</dbReference>
<proteinExistence type="predicted"/>
<feature type="transmembrane region" description="Helical" evidence="10">
    <location>
        <begin position="7"/>
        <end position="30"/>
    </location>
</feature>
<name>A0A364RCF7_9BACT</name>
<dbReference type="CDD" id="cd00082">
    <property type="entry name" value="HisKA"/>
    <property type="match status" value="1"/>
</dbReference>
<dbReference type="EMBL" id="QMDV01000004">
    <property type="protein sequence ID" value="RAU81954.1"/>
    <property type="molecule type" value="Genomic_DNA"/>
</dbReference>
<keyword evidence="5" id="KW-0808">Transferase</keyword>
<dbReference type="OrthoDB" id="1522504at2"/>
<comment type="subcellular location">
    <subcellularLocation>
        <location evidence="2">Membrane</location>
    </subcellularLocation>
</comment>
<keyword evidence="7 12" id="KW-0418">Kinase</keyword>
<dbReference type="Proteomes" id="UP000251692">
    <property type="component" value="Unassembled WGS sequence"/>
</dbReference>
<dbReference type="PROSITE" id="PS50109">
    <property type="entry name" value="HIS_KIN"/>
    <property type="match status" value="1"/>
</dbReference>
<reference evidence="12 13" key="2">
    <citation type="submission" date="2018-07" db="EMBL/GenBank/DDBJ databases">
        <title>Pontibacter sp. 2b14 genomic sequence and assembly.</title>
        <authorList>
            <person name="Du Z.-J."/>
        </authorList>
    </citation>
    <scope>NUCLEOTIDE SEQUENCE [LARGE SCALE GENOMIC DNA]</scope>
    <source>
        <strain evidence="12 13">2b14</strain>
    </source>
</reference>
<evidence type="ECO:0000256" key="3">
    <source>
        <dbReference type="ARBA" id="ARBA00012438"/>
    </source>
</evidence>
<keyword evidence="9 10" id="KW-0472">Membrane</keyword>
<evidence type="ECO:0000256" key="4">
    <source>
        <dbReference type="ARBA" id="ARBA00022553"/>
    </source>
</evidence>
<dbReference type="InterPro" id="IPR005467">
    <property type="entry name" value="His_kinase_dom"/>
</dbReference>
<evidence type="ECO:0000256" key="1">
    <source>
        <dbReference type="ARBA" id="ARBA00000085"/>
    </source>
</evidence>
<dbReference type="PRINTS" id="PR00344">
    <property type="entry name" value="BCTRLSENSOR"/>
</dbReference>
<dbReference type="SMART" id="SM00388">
    <property type="entry name" value="HisKA"/>
    <property type="match status" value="1"/>
</dbReference>
<dbReference type="Pfam" id="PF00512">
    <property type="entry name" value="HisKA"/>
    <property type="match status" value="1"/>
</dbReference>
<dbReference type="InterPro" id="IPR003661">
    <property type="entry name" value="HisK_dim/P_dom"/>
</dbReference>
<keyword evidence="8 10" id="KW-1133">Transmembrane helix</keyword>
<dbReference type="GO" id="GO:0005886">
    <property type="term" value="C:plasma membrane"/>
    <property type="evidence" value="ECO:0007669"/>
    <property type="project" value="TreeGrafter"/>
</dbReference>
<dbReference type="SMART" id="SM00387">
    <property type="entry name" value="HATPase_c"/>
    <property type="match status" value="1"/>
</dbReference>
<evidence type="ECO:0000313" key="12">
    <source>
        <dbReference type="EMBL" id="RAU81954.1"/>
    </source>
</evidence>
<keyword evidence="4" id="KW-0597">Phosphoprotein</keyword>
<evidence type="ECO:0000256" key="10">
    <source>
        <dbReference type="SAM" id="Phobius"/>
    </source>
</evidence>
<dbReference type="AlphaFoldDB" id="A0A364RCF7"/>
<evidence type="ECO:0000256" key="2">
    <source>
        <dbReference type="ARBA" id="ARBA00004370"/>
    </source>
</evidence>
<evidence type="ECO:0000256" key="6">
    <source>
        <dbReference type="ARBA" id="ARBA00022692"/>
    </source>
</evidence>
<dbReference type="InterPro" id="IPR036097">
    <property type="entry name" value="HisK_dim/P_sf"/>
</dbReference>
<dbReference type="RefSeq" id="WP_112306632.1">
    <property type="nucleotide sequence ID" value="NZ_QMDV01000004.1"/>
</dbReference>